<dbReference type="PANTHER" id="PTHR42801:SF23">
    <property type="entry name" value="PEROXIREDOXIN DOT5"/>
    <property type="match status" value="1"/>
</dbReference>
<name>A0A9P8Q2H8_WICPI</name>
<sequence>ESNDVKADTAKNTLEEGDEIPADLELENQDGESVNLLKLAKDAKVLVVFLYPKASTPGCTRQAVGFRDNFEVLTGLGATVVGLSSDSPKTQTNFKLKQKLSYDLLSDPSK</sequence>
<dbReference type="GO" id="GO:0034599">
    <property type="term" value="P:cellular response to oxidative stress"/>
    <property type="evidence" value="ECO:0007669"/>
    <property type="project" value="TreeGrafter"/>
</dbReference>
<keyword evidence="3" id="KW-0049">Antioxidant</keyword>
<dbReference type="InterPro" id="IPR000866">
    <property type="entry name" value="AhpC/TSA"/>
</dbReference>
<dbReference type="EC" id="1.11.1.24" evidence="1"/>
<keyword evidence="4" id="KW-0560">Oxidoreductase</keyword>
<dbReference type="Gene3D" id="3.40.30.10">
    <property type="entry name" value="Glutaredoxin"/>
    <property type="match status" value="1"/>
</dbReference>
<organism evidence="11 12">
    <name type="scientific">Wickerhamomyces pijperi</name>
    <name type="common">Yeast</name>
    <name type="synonym">Pichia pijperi</name>
    <dbReference type="NCBI Taxonomy" id="599730"/>
    <lineage>
        <taxon>Eukaryota</taxon>
        <taxon>Fungi</taxon>
        <taxon>Dikarya</taxon>
        <taxon>Ascomycota</taxon>
        <taxon>Saccharomycotina</taxon>
        <taxon>Saccharomycetes</taxon>
        <taxon>Phaffomycetales</taxon>
        <taxon>Wickerhamomycetaceae</taxon>
        <taxon>Wickerhamomyces</taxon>
    </lineage>
</organism>
<evidence type="ECO:0000256" key="4">
    <source>
        <dbReference type="ARBA" id="ARBA00023002"/>
    </source>
</evidence>
<comment type="similarity">
    <text evidence="8">Belongs to the peroxiredoxin family. BCP/PrxQ subfamily.</text>
</comment>
<proteinExistence type="inferred from homology"/>
<evidence type="ECO:0000256" key="5">
    <source>
        <dbReference type="ARBA" id="ARBA00023157"/>
    </source>
</evidence>
<evidence type="ECO:0000256" key="3">
    <source>
        <dbReference type="ARBA" id="ARBA00022862"/>
    </source>
</evidence>
<evidence type="ECO:0000256" key="8">
    <source>
        <dbReference type="ARBA" id="ARBA00038489"/>
    </source>
</evidence>
<protein>
    <recommendedName>
        <fullName evidence="1">thioredoxin-dependent peroxiredoxin</fullName>
        <ecNumber evidence="1">1.11.1.24</ecNumber>
    </recommendedName>
    <alternativeName>
        <fullName evidence="7">Thioredoxin peroxidase</fullName>
    </alternativeName>
</protein>
<dbReference type="OrthoDB" id="338622at2759"/>
<keyword evidence="2" id="KW-0575">Peroxidase</keyword>
<dbReference type="EMBL" id="JAEUBG010004153">
    <property type="protein sequence ID" value="KAH3681927.1"/>
    <property type="molecule type" value="Genomic_DNA"/>
</dbReference>
<dbReference type="PROSITE" id="PS51352">
    <property type="entry name" value="THIOREDOXIN_2"/>
    <property type="match status" value="1"/>
</dbReference>
<evidence type="ECO:0000256" key="7">
    <source>
        <dbReference type="ARBA" id="ARBA00032824"/>
    </source>
</evidence>
<evidence type="ECO:0000256" key="1">
    <source>
        <dbReference type="ARBA" id="ARBA00013017"/>
    </source>
</evidence>
<feature type="non-terminal residue" evidence="11">
    <location>
        <position position="1"/>
    </location>
</feature>
<dbReference type="InterPro" id="IPR013766">
    <property type="entry name" value="Thioredoxin_domain"/>
</dbReference>
<evidence type="ECO:0000256" key="2">
    <source>
        <dbReference type="ARBA" id="ARBA00022559"/>
    </source>
</evidence>
<dbReference type="SUPFAM" id="SSF52833">
    <property type="entry name" value="Thioredoxin-like"/>
    <property type="match status" value="1"/>
</dbReference>
<keyword evidence="6" id="KW-0676">Redox-active center</keyword>
<comment type="caution">
    <text evidence="11">The sequence shown here is derived from an EMBL/GenBank/DDBJ whole genome shotgun (WGS) entry which is preliminary data.</text>
</comment>
<dbReference type="CDD" id="cd03017">
    <property type="entry name" value="PRX_BCP"/>
    <property type="match status" value="1"/>
</dbReference>
<dbReference type="InterPro" id="IPR036249">
    <property type="entry name" value="Thioredoxin-like_sf"/>
</dbReference>
<comment type="catalytic activity">
    <reaction evidence="9">
        <text>a hydroperoxide + [thioredoxin]-dithiol = an alcohol + [thioredoxin]-disulfide + H2O</text>
        <dbReference type="Rhea" id="RHEA:62620"/>
        <dbReference type="Rhea" id="RHEA-COMP:10698"/>
        <dbReference type="Rhea" id="RHEA-COMP:10700"/>
        <dbReference type="ChEBI" id="CHEBI:15377"/>
        <dbReference type="ChEBI" id="CHEBI:29950"/>
        <dbReference type="ChEBI" id="CHEBI:30879"/>
        <dbReference type="ChEBI" id="CHEBI:35924"/>
        <dbReference type="ChEBI" id="CHEBI:50058"/>
        <dbReference type="EC" id="1.11.1.24"/>
    </reaction>
</comment>
<feature type="non-terminal residue" evidence="11">
    <location>
        <position position="110"/>
    </location>
</feature>
<feature type="domain" description="Thioredoxin" evidence="10">
    <location>
        <begin position="14"/>
        <end position="110"/>
    </location>
</feature>
<dbReference type="Pfam" id="PF00578">
    <property type="entry name" value="AhpC-TSA"/>
    <property type="match status" value="1"/>
</dbReference>
<gene>
    <name evidence="11" type="ORF">WICPIJ_007107</name>
</gene>
<dbReference type="GO" id="GO:0008379">
    <property type="term" value="F:thioredoxin peroxidase activity"/>
    <property type="evidence" value="ECO:0007669"/>
    <property type="project" value="TreeGrafter"/>
</dbReference>
<keyword evidence="12" id="KW-1185">Reference proteome</keyword>
<evidence type="ECO:0000313" key="11">
    <source>
        <dbReference type="EMBL" id="KAH3681927.1"/>
    </source>
</evidence>
<evidence type="ECO:0000256" key="9">
    <source>
        <dbReference type="ARBA" id="ARBA00049091"/>
    </source>
</evidence>
<dbReference type="Proteomes" id="UP000774326">
    <property type="component" value="Unassembled WGS sequence"/>
</dbReference>
<evidence type="ECO:0000259" key="10">
    <source>
        <dbReference type="PROSITE" id="PS51352"/>
    </source>
</evidence>
<reference evidence="11" key="2">
    <citation type="submission" date="2021-01" db="EMBL/GenBank/DDBJ databases">
        <authorList>
            <person name="Schikora-Tamarit M.A."/>
        </authorList>
    </citation>
    <scope>NUCLEOTIDE SEQUENCE</scope>
    <source>
        <strain evidence="11">CBS2887</strain>
    </source>
</reference>
<reference evidence="11" key="1">
    <citation type="journal article" date="2021" name="Open Biol.">
        <title>Shared evolutionary footprints suggest mitochondrial oxidative damage underlies multiple complex I losses in fungi.</title>
        <authorList>
            <person name="Schikora-Tamarit M.A."/>
            <person name="Marcet-Houben M."/>
            <person name="Nosek J."/>
            <person name="Gabaldon T."/>
        </authorList>
    </citation>
    <scope>NUCLEOTIDE SEQUENCE</scope>
    <source>
        <strain evidence="11">CBS2887</strain>
    </source>
</reference>
<evidence type="ECO:0000256" key="6">
    <source>
        <dbReference type="ARBA" id="ARBA00023284"/>
    </source>
</evidence>
<dbReference type="GO" id="GO:0005737">
    <property type="term" value="C:cytoplasm"/>
    <property type="evidence" value="ECO:0007669"/>
    <property type="project" value="TreeGrafter"/>
</dbReference>
<keyword evidence="5" id="KW-1015">Disulfide bond</keyword>
<dbReference type="GO" id="GO:0045454">
    <property type="term" value="P:cell redox homeostasis"/>
    <property type="evidence" value="ECO:0007669"/>
    <property type="project" value="TreeGrafter"/>
</dbReference>
<dbReference type="InterPro" id="IPR050924">
    <property type="entry name" value="Peroxiredoxin_BCP/PrxQ"/>
</dbReference>
<dbReference type="AlphaFoldDB" id="A0A9P8Q2H8"/>
<dbReference type="PANTHER" id="PTHR42801">
    <property type="entry name" value="THIOREDOXIN-DEPENDENT PEROXIDE REDUCTASE"/>
    <property type="match status" value="1"/>
</dbReference>
<accession>A0A9P8Q2H8</accession>
<evidence type="ECO:0000313" key="12">
    <source>
        <dbReference type="Proteomes" id="UP000774326"/>
    </source>
</evidence>